<dbReference type="EMBL" id="ASGP02000003">
    <property type="protein sequence ID" value="KAH9516400.1"/>
    <property type="molecule type" value="Genomic_DNA"/>
</dbReference>
<keyword evidence="1" id="KW-0175">Coiled coil</keyword>
<sequence>MADDDENMKKNPISCVSTNQTVKLTNRSDEQQQQQSIHSSNGEHILKLFGYGKSLGQRKYRIHLQQLWSQMLEYVLAIRQQCSNVHHHYNDNHYSSSQLYQVSLATILNEFAQLKIQHDHMMAKCEGLESQLEQANCRAEFLAQEVDEQHLRLENASKAKLAILEKKYQDQIRLIEMDFSREKEIMIIQSCHLRQDIDRQMNAVQEQLSKFRSNIKILEESAISIHSKPSLAPNSLLVDNFVMEKAQNEK</sequence>
<evidence type="ECO:0000256" key="1">
    <source>
        <dbReference type="SAM" id="Coils"/>
    </source>
</evidence>
<proteinExistence type="predicted"/>
<comment type="caution">
    <text evidence="2">The sequence shown here is derived from an EMBL/GenBank/DDBJ whole genome shotgun (WGS) entry which is preliminary data.</text>
</comment>
<dbReference type="Proteomes" id="UP000790347">
    <property type="component" value="Unassembled WGS sequence"/>
</dbReference>
<keyword evidence="3" id="KW-1185">Reference proteome</keyword>
<dbReference type="AlphaFoldDB" id="A0A922L474"/>
<evidence type="ECO:0000313" key="3">
    <source>
        <dbReference type="Proteomes" id="UP000790347"/>
    </source>
</evidence>
<feature type="coiled-coil region" evidence="1">
    <location>
        <begin position="194"/>
        <end position="221"/>
    </location>
</feature>
<protein>
    <submittedName>
        <fullName evidence="2">Uncharacterized protein</fullName>
    </submittedName>
</protein>
<reference evidence="2" key="1">
    <citation type="submission" date="2013-05" db="EMBL/GenBank/DDBJ databases">
        <authorList>
            <person name="Yim A.K.Y."/>
            <person name="Chan T.F."/>
            <person name="Ji K.M."/>
            <person name="Liu X.Y."/>
            <person name="Zhou J.W."/>
            <person name="Li R.Q."/>
            <person name="Yang K.Y."/>
            <person name="Li J."/>
            <person name="Li M."/>
            <person name="Law P.T.W."/>
            <person name="Wu Y.L."/>
            <person name="Cai Z.L."/>
            <person name="Qin H."/>
            <person name="Bao Y."/>
            <person name="Leung R.K.K."/>
            <person name="Ng P.K.S."/>
            <person name="Zou J."/>
            <person name="Zhong X.J."/>
            <person name="Ran P.X."/>
            <person name="Zhong N.S."/>
            <person name="Liu Z.G."/>
            <person name="Tsui S.K.W."/>
        </authorList>
    </citation>
    <scope>NUCLEOTIDE SEQUENCE</scope>
    <source>
        <strain evidence="2">Derf</strain>
        <tissue evidence="2">Whole organism</tissue>
    </source>
</reference>
<organism evidence="2 3">
    <name type="scientific">Dermatophagoides farinae</name>
    <name type="common">American house dust mite</name>
    <dbReference type="NCBI Taxonomy" id="6954"/>
    <lineage>
        <taxon>Eukaryota</taxon>
        <taxon>Metazoa</taxon>
        <taxon>Ecdysozoa</taxon>
        <taxon>Arthropoda</taxon>
        <taxon>Chelicerata</taxon>
        <taxon>Arachnida</taxon>
        <taxon>Acari</taxon>
        <taxon>Acariformes</taxon>
        <taxon>Sarcoptiformes</taxon>
        <taxon>Astigmata</taxon>
        <taxon>Psoroptidia</taxon>
        <taxon>Analgoidea</taxon>
        <taxon>Pyroglyphidae</taxon>
        <taxon>Dermatophagoidinae</taxon>
        <taxon>Dermatophagoides</taxon>
    </lineage>
</organism>
<reference evidence="2" key="2">
    <citation type="journal article" date="2022" name="Res Sq">
        <title>Comparative Genomics Reveals Insights into the Divergent Evolution of Astigmatic Mites and Household Pest Adaptations.</title>
        <authorList>
            <person name="Xiong Q."/>
            <person name="Wan A.T.-Y."/>
            <person name="Liu X.-Y."/>
            <person name="Fung C.S.-H."/>
            <person name="Xiao X."/>
            <person name="Malainual N."/>
            <person name="Hou J."/>
            <person name="Wang L."/>
            <person name="Wang M."/>
            <person name="Yang K."/>
            <person name="Cui Y."/>
            <person name="Leung E."/>
            <person name="Nong W."/>
            <person name="Shin S.-K."/>
            <person name="Au S."/>
            <person name="Jeong K.Y."/>
            <person name="Chew F.T."/>
            <person name="Hui J."/>
            <person name="Leung T.F."/>
            <person name="Tungtrongchitr A."/>
            <person name="Zhong N."/>
            <person name="Liu Z."/>
            <person name="Tsui S."/>
        </authorList>
    </citation>
    <scope>NUCLEOTIDE SEQUENCE</scope>
    <source>
        <strain evidence="2">Derf</strain>
        <tissue evidence="2">Whole organism</tissue>
    </source>
</reference>
<feature type="coiled-coil region" evidence="1">
    <location>
        <begin position="118"/>
        <end position="159"/>
    </location>
</feature>
<name>A0A922L474_DERFA</name>
<accession>A0A922L474</accession>
<gene>
    <name evidence="2" type="ORF">DERF_007139</name>
</gene>
<evidence type="ECO:0000313" key="2">
    <source>
        <dbReference type="EMBL" id="KAH9516400.1"/>
    </source>
</evidence>